<dbReference type="AlphaFoldDB" id="A0A3P6ZE20"/>
<accession>A0A3P6ZE20</accession>
<dbReference type="EMBL" id="UYSG01004352">
    <property type="protein sequence ID" value="VDL58470.1"/>
    <property type="molecule type" value="Genomic_DNA"/>
</dbReference>
<protein>
    <submittedName>
        <fullName evidence="1">Uncharacterized protein</fullName>
    </submittedName>
</protein>
<evidence type="ECO:0000313" key="2">
    <source>
        <dbReference type="Proteomes" id="UP000274504"/>
    </source>
</evidence>
<proteinExistence type="predicted"/>
<sequence>MPRRRRLIRTARQNLLANQKLLDFRFYWLRKTTSSNNLK</sequence>
<reference evidence="1 2" key="1">
    <citation type="submission" date="2018-11" db="EMBL/GenBank/DDBJ databases">
        <authorList>
            <consortium name="Pathogen Informatics"/>
        </authorList>
    </citation>
    <scope>NUCLEOTIDE SEQUENCE [LARGE SCALE GENOMIC DNA]</scope>
</reference>
<name>A0A3P6ZE20_HYMDI</name>
<gene>
    <name evidence="1" type="ORF">HDID_LOCUS6152</name>
</gene>
<evidence type="ECO:0000313" key="1">
    <source>
        <dbReference type="EMBL" id="VDL58470.1"/>
    </source>
</evidence>
<dbReference type="Proteomes" id="UP000274504">
    <property type="component" value="Unassembled WGS sequence"/>
</dbReference>
<organism evidence="1 2">
    <name type="scientific">Hymenolepis diminuta</name>
    <name type="common">Rat tapeworm</name>
    <dbReference type="NCBI Taxonomy" id="6216"/>
    <lineage>
        <taxon>Eukaryota</taxon>
        <taxon>Metazoa</taxon>
        <taxon>Spiralia</taxon>
        <taxon>Lophotrochozoa</taxon>
        <taxon>Platyhelminthes</taxon>
        <taxon>Cestoda</taxon>
        <taxon>Eucestoda</taxon>
        <taxon>Cyclophyllidea</taxon>
        <taxon>Hymenolepididae</taxon>
        <taxon>Hymenolepis</taxon>
    </lineage>
</organism>